<gene>
    <name evidence="1" type="ORF">MKQ68_11540</name>
</gene>
<protein>
    <recommendedName>
        <fullName evidence="3">Natural product</fullName>
    </recommendedName>
</protein>
<evidence type="ECO:0008006" key="3">
    <source>
        <dbReference type="Google" id="ProtNLM"/>
    </source>
</evidence>
<dbReference type="EMBL" id="CP107006">
    <property type="protein sequence ID" value="UYQ95735.1"/>
    <property type="molecule type" value="Genomic_DNA"/>
</dbReference>
<evidence type="ECO:0000313" key="1">
    <source>
        <dbReference type="EMBL" id="UYQ95735.1"/>
    </source>
</evidence>
<reference evidence="1" key="1">
    <citation type="submission" date="2022-10" db="EMBL/GenBank/DDBJ databases">
        <title>Chitinophaga sp. nov., isolated from soil.</title>
        <authorList>
            <person name="Jeon C.O."/>
        </authorList>
    </citation>
    <scope>NUCLEOTIDE SEQUENCE</scope>
    <source>
        <strain evidence="1">R8</strain>
    </source>
</reference>
<accession>A0ABY6J7R4</accession>
<keyword evidence="2" id="KW-1185">Reference proteome</keyword>
<dbReference type="Proteomes" id="UP001162741">
    <property type="component" value="Chromosome"/>
</dbReference>
<name>A0ABY6J7R4_9BACT</name>
<sequence>MKKLKLNLQQLEGAEVLTRIQLKNVTGGSGPGTPGGSNGNPCPQNCTRYCHVESGYMPAYGTCPPSVGGTSCHNYCCEGSNQGNYYWC</sequence>
<dbReference type="RefSeq" id="WP_244843262.1">
    <property type="nucleotide sequence ID" value="NZ_CP107006.1"/>
</dbReference>
<evidence type="ECO:0000313" key="2">
    <source>
        <dbReference type="Proteomes" id="UP001162741"/>
    </source>
</evidence>
<proteinExistence type="predicted"/>
<organism evidence="1 2">
    <name type="scientific">Chitinophaga horti</name>
    <dbReference type="NCBI Taxonomy" id="2920382"/>
    <lineage>
        <taxon>Bacteria</taxon>
        <taxon>Pseudomonadati</taxon>
        <taxon>Bacteroidota</taxon>
        <taxon>Chitinophagia</taxon>
        <taxon>Chitinophagales</taxon>
        <taxon>Chitinophagaceae</taxon>
        <taxon>Chitinophaga</taxon>
    </lineage>
</organism>